<protein>
    <submittedName>
        <fullName evidence="2">Uncharacterized protein</fullName>
    </submittedName>
</protein>
<evidence type="ECO:0000256" key="1">
    <source>
        <dbReference type="SAM" id="MobiDB-lite"/>
    </source>
</evidence>
<evidence type="ECO:0000313" key="2">
    <source>
        <dbReference type="EMBL" id="VAW64331.1"/>
    </source>
</evidence>
<gene>
    <name evidence="2" type="ORF">MNBD_GAMMA08-1218</name>
</gene>
<reference evidence="2" key="1">
    <citation type="submission" date="2018-06" db="EMBL/GenBank/DDBJ databases">
        <authorList>
            <person name="Zhirakovskaya E."/>
        </authorList>
    </citation>
    <scope>NUCLEOTIDE SEQUENCE</scope>
</reference>
<proteinExistence type="predicted"/>
<dbReference type="AlphaFoldDB" id="A0A3B0X987"/>
<feature type="compositionally biased region" description="Basic and acidic residues" evidence="1">
    <location>
        <begin position="19"/>
        <end position="28"/>
    </location>
</feature>
<feature type="region of interest" description="Disordered" evidence="1">
    <location>
        <begin position="1"/>
        <end position="28"/>
    </location>
</feature>
<dbReference type="EMBL" id="UOFH01000282">
    <property type="protein sequence ID" value="VAW64331.1"/>
    <property type="molecule type" value="Genomic_DNA"/>
</dbReference>
<sequence length="28" mass="3025">TGVFINKKTDKQGAGFSNEHPELGETGY</sequence>
<feature type="non-terminal residue" evidence="2">
    <location>
        <position position="1"/>
    </location>
</feature>
<organism evidence="2">
    <name type="scientific">hydrothermal vent metagenome</name>
    <dbReference type="NCBI Taxonomy" id="652676"/>
    <lineage>
        <taxon>unclassified sequences</taxon>
        <taxon>metagenomes</taxon>
        <taxon>ecological metagenomes</taxon>
    </lineage>
</organism>
<accession>A0A3B0X987</accession>
<name>A0A3B0X987_9ZZZZ</name>